<sequence length="424" mass="45424">MGSTMTSSFGIDFGTSNSTVAALDAAGEPQLVALEGDHVTLPSALFFDFESDEVRCGRDAIGHYMAGTEGRLMRALKSVLGSALMKETTRIKARRYAFPEIIGLFIAQLRSRTEVALGVPCEQAVVGRPVRFVDDDDAADAEAQAQLEQAFRDQGFAHVEFQFEPIAAALDYERGVEREELVLVADLGGGTSDFSVIRVSPDRRSKIDRAADILSTGGVHIGGTDFDRLLSMASVMPELGLGTETKDGKRHLPVAPYYNLSTWHRVNQLYTAQAQRELRETAREAEAAERVALMVELVEDRRGHALIGAVEDAKIALSQAPEVAFAFPVREDLLSARMSIEAFDDALGKAVAKLTGTVADVIASAGISRDTIDAVLLTGGSTQVPTVLAGLEAALPGAKLVRTDVFGSVGQGLALEARRRFGQS</sequence>
<protein>
    <submittedName>
        <fullName evidence="3">Heat-shock protein</fullName>
    </submittedName>
</protein>
<dbReference type="PANTHER" id="PTHR19375">
    <property type="entry name" value="HEAT SHOCK PROTEIN 70KDA"/>
    <property type="match status" value="1"/>
</dbReference>
<gene>
    <name evidence="3" type="ORF">GCM10007989_26250</name>
</gene>
<dbReference type="AlphaFoldDB" id="A0A918SA14"/>
<evidence type="ECO:0000256" key="1">
    <source>
        <dbReference type="ARBA" id="ARBA00022741"/>
    </source>
</evidence>
<dbReference type="Proteomes" id="UP000646579">
    <property type="component" value="Unassembled WGS sequence"/>
</dbReference>
<dbReference type="SUPFAM" id="SSF53067">
    <property type="entry name" value="Actin-like ATPase domain"/>
    <property type="match status" value="2"/>
</dbReference>
<proteinExistence type="predicted"/>
<keyword evidence="1" id="KW-0547">Nucleotide-binding</keyword>
<dbReference type="InterPro" id="IPR043129">
    <property type="entry name" value="ATPase_NBD"/>
</dbReference>
<keyword evidence="4" id="KW-1185">Reference proteome</keyword>
<evidence type="ECO:0000256" key="2">
    <source>
        <dbReference type="ARBA" id="ARBA00022840"/>
    </source>
</evidence>
<accession>A0A918SA14</accession>
<dbReference type="CDD" id="cd10231">
    <property type="entry name" value="ASKHA_NBD_HSP70_YegD-like"/>
    <property type="match status" value="1"/>
</dbReference>
<dbReference type="EMBL" id="BMZE01000003">
    <property type="protein sequence ID" value="GHA29415.1"/>
    <property type="molecule type" value="Genomic_DNA"/>
</dbReference>
<dbReference type="Gene3D" id="3.30.420.40">
    <property type="match status" value="2"/>
</dbReference>
<keyword evidence="2" id="KW-0067">ATP-binding</keyword>
<dbReference type="InterPro" id="IPR042054">
    <property type="entry name" value="YegD-like"/>
</dbReference>
<dbReference type="GO" id="GO:0140662">
    <property type="term" value="F:ATP-dependent protein folding chaperone"/>
    <property type="evidence" value="ECO:0007669"/>
    <property type="project" value="InterPro"/>
</dbReference>
<reference evidence="3" key="2">
    <citation type="submission" date="2020-09" db="EMBL/GenBank/DDBJ databases">
        <authorList>
            <person name="Sun Q."/>
            <person name="Kim S."/>
        </authorList>
    </citation>
    <scope>NUCLEOTIDE SEQUENCE</scope>
    <source>
        <strain evidence="3">KCTC 32437</strain>
    </source>
</reference>
<dbReference type="Pfam" id="PF00012">
    <property type="entry name" value="HSP70"/>
    <property type="match status" value="2"/>
</dbReference>
<organism evidence="3 4">
    <name type="scientific">Devosia pacifica</name>
    <dbReference type="NCBI Taxonomy" id="1335967"/>
    <lineage>
        <taxon>Bacteria</taxon>
        <taxon>Pseudomonadati</taxon>
        <taxon>Pseudomonadota</taxon>
        <taxon>Alphaproteobacteria</taxon>
        <taxon>Hyphomicrobiales</taxon>
        <taxon>Devosiaceae</taxon>
        <taxon>Devosia</taxon>
    </lineage>
</organism>
<dbReference type="InterPro" id="IPR013126">
    <property type="entry name" value="Hsp_70_fam"/>
</dbReference>
<evidence type="ECO:0000313" key="4">
    <source>
        <dbReference type="Proteomes" id="UP000646579"/>
    </source>
</evidence>
<name>A0A918SA14_9HYPH</name>
<evidence type="ECO:0000313" key="3">
    <source>
        <dbReference type="EMBL" id="GHA29415.1"/>
    </source>
</evidence>
<dbReference type="GO" id="GO:0005524">
    <property type="term" value="F:ATP binding"/>
    <property type="evidence" value="ECO:0007669"/>
    <property type="project" value="UniProtKB-KW"/>
</dbReference>
<reference evidence="3" key="1">
    <citation type="journal article" date="2014" name="Int. J. Syst. Evol. Microbiol.">
        <title>Complete genome sequence of Corynebacterium casei LMG S-19264T (=DSM 44701T), isolated from a smear-ripened cheese.</title>
        <authorList>
            <consortium name="US DOE Joint Genome Institute (JGI-PGF)"/>
            <person name="Walter F."/>
            <person name="Albersmeier A."/>
            <person name="Kalinowski J."/>
            <person name="Ruckert C."/>
        </authorList>
    </citation>
    <scope>NUCLEOTIDE SEQUENCE</scope>
    <source>
        <strain evidence="3">KCTC 32437</strain>
    </source>
</reference>
<comment type="caution">
    <text evidence="3">The sequence shown here is derived from an EMBL/GenBank/DDBJ whole genome shotgun (WGS) entry which is preliminary data.</text>
</comment>
<dbReference type="Gene3D" id="3.90.640.10">
    <property type="entry name" value="Actin, Chain A, domain 4"/>
    <property type="match status" value="1"/>
</dbReference>